<keyword evidence="2" id="KW-1185">Reference proteome</keyword>
<dbReference type="Proteomes" id="UP000005990">
    <property type="component" value="Unassembled WGS sequence"/>
</dbReference>
<dbReference type="PANTHER" id="PTHR35276">
    <property type="entry name" value="S-ADENOSYL-L-METHIONINE-DEPENDENT METHYLTRANSFERASES SUPERFAMILY PROTEIN"/>
    <property type="match status" value="1"/>
</dbReference>
<organism evidence="1 2">
    <name type="scientific">Eremococcus coleocola ACS-139-V-Col8</name>
    <dbReference type="NCBI Taxonomy" id="908337"/>
    <lineage>
        <taxon>Bacteria</taxon>
        <taxon>Bacillati</taxon>
        <taxon>Bacillota</taxon>
        <taxon>Bacilli</taxon>
        <taxon>Lactobacillales</taxon>
        <taxon>Aerococcaceae</taxon>
        <taxon>Eremococcus</taxon>
    </lineage>
</organism>
<dbReference type="InterPro" id="IPR029063">
    <property type="entry name" value="SAM-dependent_MTases_sf"/>
</dbReference>
<dbReference type="SUPFAM" id="SSF53335">
    <property type="entry name" value="S-adenosyl-L-methionine-dependent methyltransferases"/>
    <property type="match status" value="1"/>
</dbReference>
<dbReference type="EMBL" id="AENN01000009">
    <property type="protein sequence ID" value="EFR31564.1"/>
    <property type="molecule type" value="Genomic_DNA"/>
</dbReference>
<evidence type="ECO:0000313" key="1">
    <source>
        <dbReference type="EMBL" id="EFR31564.1"/>
    </source>
</evidence>
<gene>
    <name evidence="1" type="ORF">HMPREF9257_1128</name>
</gene>
<evidence type="ECO:0000313" key="2">
    <source>
        <dbReference type="Proteomes" id="UP000005990"/>
    </source>
</evidence>
<keyword evidence="1" id="KW-0489">Methyltransferase</keyword>
<dbReference type="Pfam" id="PF06962">
    <property type="entry name" value="rRNA_methylase"/>
    <property type="match status" value="1"/>
</dbReference>
<proteinExistence type="predicted"/>
<protein>
    <submittedName>
        <fullName evidence="1">Putative rRNA methylase</fullName>
    </submittedName>
</protein>
<dbReference type="AlphaFoldDB" id="E4KNA7"/>
<accession>E4KNA7</accession>
<dbReference type="PANTHER" id="PTHR35276:SF1">
    <property type="entry name" value="TRNA (MNM(5)S(2)U34)-METHYLTRANSFERASE, CHLOROPLASTIC"/>
    <property type="match status" value="1"/>
</dbReference>
<dbReference type="InterPro" id="IPR010719">
    <property type="entry name" value="MnmM_MeTrfase"/>
</dbReference>
<dbReference type="Gene3D" id="3.40.50.150">
    <property type="entry name" value="Vaccinia Virus protein VP39"/>
    <property type="match status" value="1"/>
</dbReference>
<keyword evidence="1" id="KW-0808">Transferase</keyword>
<dbReference type="STRING" id="908337.HMPREF9257_1128"/>
<reference evidence="1 2" key="1">
    <citation type="submission" date="2010-10" db="EMBL/GenBank/DDBJ databases">
        <authorList>
            <person name="Durkin A.S."/>
            <person name="Madupu R."/>
            <person name="Torralba M."/>
            <person name="Gillis M."/>
            <person name="Methe B."/>
            <person name="Sutton G."/>
            <person name="Nelson K.E."/>
        </authorList>
    </citation>
    <scope>NUCLEOTIDE SEQUENCE [LARGE SCALE GENOMIC DNA]</scope>
    <source>
        <strain evidence="1 2">ACS-139-V-Col8</strain>
    </source>
</reference>
<sequence>MQSALHYSHQLLTALIDRFPKGTFVDATLGNGHDTAFILQKPNFHGQVLAFDIQDQALTNSQDRLNKLGLDPSRYQLIHDSHANLEAHLTPGQKLQAAIFNLGYLPGGDHQITTQWQSTLTAIKTLAQHLDLHGQLILVVYWGHPQGQVESTKLLAEVSQWSQTEFQVLQYQFLNQANQPPYVIVIERIKTAKV</sequence>
<comment type="caution">
    <text evidence="1">The sequence shown here is derived from an EMBL/GenBank/DDBJ whole genome shotgun (WGS) entry which is preliminary data.</text>
</comment>
<name>E4KNA7_9LACT</name>
<dbReference type="GO" id="GO:0008168">
    <property type="term" value="F:methyltransferase activity"/>
    <property type="evidence" value="ECO:0007669"/>
    <property type="project" value="UniProtKB-KW"/>
</dbReference>
<dbReference type="eggNOG" id="COG2518">
    <property type="taxonomic scope" value="Bacteria"/>
</dbReference>
<dbReference type="GO" id="GO:0032259">
    <property type="term" value="P:methylation"/>
    <property type="evidence" value="ECO:0007669"/>
    <property type="project" value="UniProtKB-KW"/>
</dbReference>